<reference evidence="1 2" key="1">
    <citation type="journal article" date="2024" name="Plant Biotechnol. J.">
        <title>Genome and CRISPR/Cas9 system of a widespread forest tree (Populus alba) in the world.</title>
        <authorList>
            <person name="Liu Y.J."/>
            <person name="Jiang P.F."/>
            <person name="Han X.M."/>
            <person name="Li X.Y."/>
            <person name="Wang H.M."/>
            <person name="Wang Y.J."/>
            <person name="Wang X.X."/>
            <person name="Zeng Q.Y."/>
        </authorList>
    </citation>
    <scope>NUCLEOTIDE SEQUENCE [LARGE SCALE GENOMIC DNA]</scope>
    <source>
        <strain evidence="2">cv. PAL-ZL1</strain>
    </source>
</reference>
<feature type="non-terminal residue" evidence="1">
    <location>
        <position position="1"/>
    </location>
</feature>
<comment type="caution">
    <text evidence="1">The sequence shown here is derived from an EMBL/GenBank/DDBJ whole genome shotgun (WGS) entry which is preliminary data.</text>
</comment>
<evidence type="ECO:0000313" key="2">
    <source>
        <dbReference type="Proteomes" id="UP000309997"/>
    </source>
</evidence>
<proteinExistence type="predicted"/>
<dbReference type="Proteomes" id="UP000309997">
    <property type="component" value="Unassembled WGS sequence"/>
</dbReference>
<accession>A0ACC4AJA1</accession>
<name>A0ACC4AJA1_POPAL</name>
<sequence length="90" mass="9802">FKVDCHTLNVEDSEVLSRSKLSEAKGFRTDPFTCKETQENAAIKLLTLPGQPPLSSPRDSRTEKQLYGEGDASVGVSSSWVSASKKERGS</sequence>
<dbReference type="EMBL" id="RCHU02000018">
    <property type="protein sequence ID" value="KAL3566266.1"/>
    <property type="molecule type" value="Genomic_DNA"/>
</dbReference>
<keyword evidence="2" id="KW-1185">Reference proteome</keyword>
<evidence type="ECO:0000313" key="1">
    <source>
        <dbReference type="EMBL" id="KAL3566266.1"/>
    </source>
</evidence>
<gene>
    <name evidence="1" type="ORF">D5086_031681</name>
</gene>
<protein>
    <submittedName>
        <fullName evidence="1">Uncharacterized protein</fullName>
    </submittedName>
</protein>
<organism evidence="1 2">
    <name type="scientific">Populus alba</name>
    <name type="common">White poplar</name>
    <dbReference type="NCBI Taxonomy" id="43335"/>
    <lineage>
        <taxon>Eukaryota</taxon>
        <taxon>Viridiplantae</taxon>
        <taxon>Streptophyta</taxon>
        <taxon>Embryophyta</taxon>
        <taxon>Tracheophyta</taxon>
        <taxon>Spermatophyta</taxon>
        <taxon>Magnoliopsida</taxon>
        <taxon>eudicotyledons</taxon>
        <taxon>Gunneridae</taxon>
        <taxon>Pentapetalae</taxon>
        <taxon>rosids</taxon>
        <taxon>fabids</taxon>
        <taxon>Malpighiales</taxon>
        <taxon>Salicaceae</taxon>
        <taxon>Saliceae</taxon>
        <taxon>Populus</taxon>
    </lineage>
</organism>